<dbReference type="AlphaFoldDB" id="A0A067SV95"/>
<keyword evidence="4" id="KW-0560">Oxidoreductase</keyword>
<dbReference type="PANTHER" id="PTHR10869:SF241">
    <property type="entry name" value="FE2OG DIOXYGENASE DOMAIN-CONTAINING PROTEIN"/>
    <property type="match status" value="1"/>
</dbReference>
<dbReference type="Pfam" id="PF13640">
    <property type="entry name" value="2OG-FeII_Oxy_3"/>
    <property type="match status" value="1"/>
</dbReference>
<dbReference type="SUPFAM" id="SSF51197">
    <property type="entry name" value="Clavaminate synthase-like"/>
    <property type="match status" value="1"/>
</dbReference>
<dbReference type="InterPro" id="IPR045054">
    <property type="entry name" value="P4HA-like"/>
</dbReference>
<evidence type="ECO:0000313" key="8">
    <source>
        <dbReference type="Proteomes" id="UP000027222"/>
    </source>
</evidence>
<evidence type="ECO:0000256" key="3">
    <source>
        <dbReference type="ARBA" id="ARBA00022964"/>
    </source>
</evidence>
<dbReference type="OrthoDB" id="69177at2759"/>
<dbReference type="GO" id="GO:0005506">
    <property type="term" value="F:iron ion binding"/>
    <property type="evidence" value="ECO:0007669"/>
    <property type="project" value="InterPro"/>
</dbReference>
<dbReference type="GO" id="GO:0005783">
    <property type="term" value="C:endoplasmic reticulum"/>
    <property type="evidence" value="ECO:0007669"/>
    <property type="project" value="TreeGrafter"/>
</dbReference>
<evidence type="ECO:0000256" key="4">
    <source>
        <dbReference type="ARBA" id="ARBA00023002"/>
    </source>
</evidence>
<evidence type="ECO:0000259" key="6">
    <source>
        <dbReference type="SMART" id="SM00702"/>
    </source>
</evidence>
<dbReference type="SMART" id="SM00702">
    <property type="entry name" value="P4Hc"/>
    <property type="match status" value="1"/>
</dbReference>
<keyword evidence="3" id="KW-0223">Dioxygenase</keyword>
<evidence type="ECO:0000256" key="5">
    <source>
        <dbReference type="ARBA" id="ARBA00023004"/>
    </source>
</evidence>
<dbReference type="InterPro" id="IPR006620">
    <property type="entry name" value="Pro_4_hyd_alph"/>
</dbReference>
<comment type="cofactor">
    <cofactor evidence="1">
        <name>L-ascorbate</name>
        <dbReference type="ChEBI" id="CHEBI:38290"/>
    </cofactor>
</comment>
<evidence type="ECO:0000256" key="1">
    <source>
        <dbReference type="ARBA" id="ARBA00001961"/>
    </source>
</evidence>
<keyword evidence="8" id="KW-1185">Reference proteome</keyword>
<protein>
    <recommendedName>
        <fullName evidence="6">Prolyl 4-hydroxylase alpha subunit domain-containing protein</fullName>
    </recommendedName>
</protein>
<evidence type="ECO:0000313" key="7">
    <source>
        <dbReference type="EMBL" id="KDR71619.1"/>
    </source>
</evidence>
<dbReference type="EMBL" id="KL142392">
    <property type="protein sequence ID" value="KDR71619.1"/>
    <property type="molecule type" value="Genomic_DNA"/>
</dbReference>
<reference evidence="8" key="1">
    <citation type="journal article" date="2014" name="Proc. Natl. Acad. Sci. U.S.A.">
        <title>Extensive sampling of basidiomycete genomes demonstrates inadequacy of the white-rot/brown-rot paradigm for wood decay fungi.</title>
        <authorList>
            <person name="Riley R."/>
            <person name="Salamov A.A."/>
            <person name="Brown D.W."/>
            <person name="Nagy L.G."/>
            <person name="Floudas D."/>
            <person name="Held B.W."/>
            <person name="Levasseur A."/>
            <person name="Lombard V."/>
            <person name="Morin E."/>
            <person name="Otillar R."/>
            <person name="Lindquist E.A."/>
            <person name="Sun H."/>
            <person name="LaButti K.M."/>
            <person name="Schmutz J."/>
            <person name="Jabbour D."/>
            <person name="Luo H."/>
            <person name="Baker S.E."/>
            <person name="Pisabarro A.G."/>
            <person name="Walton J.D."/>
            <person name="Blanchette R.A."/>
            <person name="Henrissat B."/>
            <person name="Martin F."/>
            <person name="Cullen D."/>
            <person name="Hibbett D.S."/>
            <person name="Grigoriev I.V."/>
        </authorList>
    </citation>
    <scope>NUCLEOTIDE SEQUENCE [LARGE SCALE GENOMIC DNA]</scope>
    <source>
        <strain evidence="8">CBS 339.88</strain>
    </source>
</reference>
<dbReference type="Proteomes" id="UP000027222">
    <property type="component" value="Unassembled WGS sequence"/>
</dbReference>
<organism evidence="7 8">
    <name type="scientific">Galerina marginata (strain CBS 339.88)</name>
    <dbReference type="NCBI Taxonomy" id="685588"/>
    <lineage>
        <taxon>Eukaryota</taxon>
        <taxon>Fungi</taxon>
        <taxon>Dikarya</taxon>
        <taxon>Basidiomycota</taxon>
        <taxon>Agaricomycotina</taxon>
        <taxon>Agaricomycetes</taxon>
        <taxon>Agaricomycetidae</taxon>
        <taxon>Agaricales</taxon>
        <taxon>Agaricineae</taxon>
        <taxon>Strophariaceae</taxon>
        <taxon>Galerina</taxon>
    </lineage>
</organism>
<dbReference type="GO" id="GO:0031418">
    <property type="term" value="F:L-ascorbic acid binding"/>
    <property type="evidence" value="ECO:0007669"/>
    <property type="project" value="InterPro"/>
</dbReference>
<name>A0A067SV95_GALM3</name>
<gene>
    <name evidence="7" type="ORF">GALMADRAFT_794126</name>
</gene>
<dbReference type="PANTHER" id="PTHR10869">
    <property type="entry name" value="PROLYL 4-HYDROXYLASE ALPHA SUBUNIT"/>
    <property type="match status" value="1"/>
</dbReference>
<proteinExistence type="predicted"/>
<keyword evidence="2" id="KW-0479">Metal-binding</keyword>
<dbReference type="Gene3D" id="2.60.120.620">
    <property type="entry name" value="q2cbj1_9rhob like domain"/>
    <property type="match status" value="1"/>
</dbReference>
<evidence type="ECO:0000256" key="2">
    <source>
        <dbReference type="ARBA" id="ARBA00022723"/>
    </source>
</evidence>
<feature type="domain" description="Prolyl 4-hydroxylase alpha subunit" evidence="6">
    <location>
        <begin position="20"/>
        <end position="220"/>
    </location>
</feature>
<dbReference type="HOGENOM" id="CLU_041456_2_1_1"/>
<dbReference type="GO" id="GO:0004656">
    <property type="term" value="F:procollagen-proline 4-dioxygenase activity"/>
    <property type="evidence" value="ECO:0007669"/>
    <property type="project" value="TreeGrafter"/>
</dbReference>
<sequence length="227" mass="26055">MAAPIFDFSNTPLKDDYKGYYIKVIDNVYSPEECDELIALAESDDQWKQAAVHYGTGPTDNYVNTDYRNSQRILRFDKKAAEKIQERLMPYVPELVKIQPKDKWETIVGNPDELEGIWELAGVNERLSFLRYEKGHFFRPHCDGPLYLPDGRQAGVTIQIYLGEDGLEGGATRIIGGEDDRYVDIEAKKGRVLIFQQRGVYHSGEDVVKGVKYALRSDFLYNYREIA</sequence>
<dbReference type="STRING" id="685588.A0A067SV95"/>
<keyword evidence="5" id="KW-0408">Iron</keyword>
<dbReference type="InterPro" id="IPR044862">
    <property type="entry name" value="Pro_4_hyd_alph_FE2OG_OXY"/>
</dbReference>
<accession>A0A067SV95</accession>